<name>A0A941DLH9_9BURK</name>
<dbReference type="GO" id="GO:0009279">
    <property type="term" value="C:cell outer membrane"/>
    <property type="evidence" value="ECO:0007669"/>
    <property type="project" value="TreeGrafter"/>
</dbReference>
<evidence type="ECO:0000313" key="3">
    <source>
        <dbReference type="EMBL" id="MBR7782988.1"/>
    </source>
</evidence>
<evidence type="ECO:0000313" key="4">
    <source>
        <dbReference type="Proteomes" id="UP000680067"/>
    </source>
</evidence>
<comment type="caution">
    <text evidence="3">The sequence shown here is derived from an EMBL/GenBank/DDBJ whole genome shotgun (WGS) entry which is preliminary data.</text>
</comment>
<dbReference type="PANTHER" id="PTHR21666:SF263">
    <property type="entry name" value="MUREIN HYDROLASE ACTIVATOR NLPD"/>
    <property type="match status" value="1"/>
</dbReference>
<reference evidence="3" key="1">
    <citation type="submission" date="2021-04" db="EMBL/GenBank/DDBJ databases">
        <title>novel species isolated from subtropical streams in China.</title>
        <authorList>
            <person name="Lu H."/>
        </authorList>
    </citation>
    <scope>NUCLEOTIDE SEQUENCE</scope>
    <source>
        <strain evidence="3">LFS511W</strain>
    </source>
</reference>
<dbReference type="GO" id="GO:0032153">
    <property type="term" value="C:cell division site"/>
    <property type="evidence" value="ECO:0007669"/>
    <property type="project" value="TreeGrafter"/>
</dbReference>
<dbReference type="PROSITE" id="PS51782">
    <property type="entry name" value="LYSM"/>
    <property type="match status" value="1"/>
</dbReference>
<keyword evidence="4" id="KW-1185">Reference proteome</keyword>
<dbReference type="CDD" id="cd00118">
    <property type="entry name" value="LysM"/>
    <property type="match status" value="1"/>
</dbReference>
<protein>
    <submittedName>
        <fullName evidence="3">Peptidoglycan DD-metalloendopeptidase family protein</fullName>
    </submittedName>
</protein>
<dbReference type="Gene3D" id="3.10.350.10">
    <property type="entry name" value="LysM domain"/>
    <property type="match status" value="1"/>
</dbReference>
<gene>
    <name evidence="3" type="ORF">KDM89_12605</name>
</gene>
<dbReference type="EMBL" id="JAGSPN010000009">
    <property type="protein sequence ID" value="MBR7782988.1"/>
    <property type="molecule type" value="Genomic_DNA"/>
</dbReference>
<dbReference type="InterPro" id="IPR018392">
    <property type="entry name" value="LysM"/>
</dbReference>
<dbReference type="PANTHER" id="PTHR21666">
    <property type="entry name" value="PEPTIDASE-RELATED"/>
    <property type="match status" value="1"/>
</dbReference>
<dbReference type="SUPFAM" id="SSF54106">
    <property type="entry name" value="LysM domain"/>
    <property type="match status" value="1"/>
</dbReference>
<accession>A0A941DLH9</accession>
<dbReference type="Gene3D" id="2.70.70.10">
    <property type="entry name" value="Glucose Permease (Domain IIA)"/>
    <property type="match status" value="1"/>
</dbReference>
<dbReference type="InterPro" id="IPR011055">
    <property type="entry name" value="Dup_hybrid_motif"/>
</dbReference>
<dbReference type="CDD" id="cd12797">
    <property type="entry name" value="M23_peptidase"/>
    <property type="match status" value="1"/>
</dbReference>
<dbReference type="SUPFAM" id="SSF51261">
    <property type="entry name" value="Duplicated hybrid motif"/>
    <property type="match status" value="1"/>
</dbReference>
<evidence type="ECO:0000259" key="2">
    <source>
        <dbReference type="PROSITE" id="PS51782"/>
    </source>
</evidence>
<dbReference type="AlphaFoldDB" id="A0A941DLH9"/>
<dbReference type="GO" id="GO:0004222">
    <property type="term" value="F:metalloendopeptidase activity"/>
    <property type="evidence" value="ECO:0007669"/>
    <property type="project" value="TreeGrafter"/>
</dbReference>
<dbReference type="Proteomes" id="UP000680067">
    <property type="component" value="Unassembled WGS sequence"/>
</dbReference>
<dbReference type="InterPro" id="IPR050570">
    <property type="entry name" value="Cell_wall_metabolism_enzyme"/>
</dbReference>
<evidence type="ECO:0000256" key="1">
    <source>
        <dbReference type="ARBA" id="ARBA00038420"/>
    </source>
</evidence>
<organism evidence="3 4">
    <name type="scientific">Undibacterium luofuense</name>
    <dbReference type="NCBI Taxonomy" id="2828733"/>
    <lineage>
        <taxon>Bacteria</taxon>
        <taxon>Pseudomonadati</taxon>
        <taxon>Pseudomonadota</taxon>
        <taxon>Betaproteobacteria</taxon>
        <taxon>Burkholderiales</taxon>
        <taxon>Oxalobacteraceae</taxon>
        <taxon>Undibacterium</taxon>
    </lineage>
</organism>
<dbReference type="Pfam" id="PF01551">
    <property type="entry name" value="Peptidase_M23"/>
    <property type="match status" value="1"/>
</dbReference>
<sequence>MTVFFLSACSTGMHQAPVEDRRSAVVPQEVAAIPVVPNAKIIPPKPVESVRGTYVVKRGDTLYKIALDHGRNYTDLVLWNGLKNPNDIKVDQILKIAPPETVASLNAAQTTPVASPVLSEAKPLQATTNTVVTMGGASNKSIPRGDKRAYSESVYAELQKSDPGQLATSGIAQPITTAALSKLPEKSIENASVNDTDNIDWMWPVDSKPSALFDEGKNKGLDFSGKLGQDIHAAGSGRVMYVGSGIRGYGNLVILRHSNNLLSAYAHNKTIVVKEGQNVTKGQKIAEMGNSDSDTIKLHFEIRLNGKSIDPARYLPPR</sequence>
<feature type="domain" description="LysM" evidence="2">
    <location>
        <begin position="52"/>
        <end position="96"/>
    </location>
</feature>
<dbReference type="InterPro" id="IPR036779">
    <property type="entry name" value="LysM_dom_sf"/>
</dbReference>
<dbReference type="SMART" id="SM00257">
    <property type="entry name" value="LysM"/>
    <property type="match status" value="1"/>
</dbReference>
<comment type="similarity">
    <text evidence="1">Belongs to the E.coli NlpD/Haemophilus LppB family.</text>
</comment>
<proteinExistence type="inferred from homology"/>
<dbReference type="InterPro" id="IPR016047">
    <property type="entry name" value="M23ase_b-sheet_dom"/>
</dbReference>
<dbReference type="Pfam" id="PF01476">
    <property type="entry name" value="LysM"/>
    <property type="match status" value="1"/>
</dbReference>